<reference evidence="19" key="1">
    <citation type="submission" date="2007-07" db="EMBL/GenBank/DDBJ databases">
        <title>PCAP assembly of the Caenorhabditis remanei genome.</title>
        <authorList>
            <consortium name="The Caenorhabditis remanei Sequencing Consortium"/>
            <person name="Wilson R.K."/>
        </authorList>
    </citation>
    <scope>NUCLEOTIDE SEQUENCE [LARGE SCALE GENOMIC DNA]</scope>
    <source>
        <strain evidence="19">PB4641</strain>
    </source>
</reference>
<dbReference type="CDD" id="cd03086">
    <property type="entry name" value="PGM3"/>
    <property type="match status" value="1"/>
</dbReference>
<evidence type="ECO:0000259" key="18">
    <source>
        <dbReference type="Pfam" id="PF21405"/>
    </source>
</evidence>
<dbReference type="GO" id="GO:0006048">
    <property type="term" value="P:UDP-N-acetylglucosamine biosynthetic process"/>
    <property type="evidence" value="ECO:0007669"/>
    <property type="project" value="UniProtKB-UniRule"/>
</dbReference>
<dbReference type="PIRSF" id="PIRSF016408">
    <property type="entry name" value="PAGM"/>
    <property type="match status" value="1"/>
</dbReference>
<dbReference type="InterPro" id="IPR016055">
    <property type="entry name" value="A-D-PHexomutase_a/b/a-I/II/III"/>
</dbReference>
<dbReference type="Gene3D" id="3.30.310.50">
    <property type="entry name" value="Alpha-D-phosphohexomutase, C-terminal domain"/>
    <property type="match status" value="1"/>
</dbReference>
<dbReference type="PANTHER" id="PTHR45955">
    <property type="entry name" value="PHOSPHOACETYLGLUCOSAMINE MUTASE"/>
    <property type="match status" value="1"/>
</dbReference>
<evidence type="ECO:0000256" key="14">
    <source>
        <dbReference type="PIRSR" id="PIRSR016408-3"/>
    </source>
</evidence>
<sequence length="560" mass="62414">MADPVFPHQFSRAGNTTHTGEVFSIPQEEQLAYGTAGFRFRAEKLPFIVFRCAYVASLRARQLDSAIGVMITASHNPAADNGVKLVDPSGDMLSQQWEKYATEIVNATDEDLPSAVRALEKQMSQVEKSRISSGQTKNARVVCGMDTRISGPHLMSAARAGSALFNVQFVDVGIVTTPMLHYTVKSFNEPEFAEPTNQGYYRAISSAFRELYGITQEPEGSRYQPHVIVDCANGVGAPRLREFLEHIPRDMLEIELRNERGELNHDCGADFVKISQKMPTEFRNSEEGKEGKCVSFDGDADRILYFRGKGAESGDSESVELFDGDRIAVLFAMYLKEQLDEFAAIKTNYRLTMGIIQTAYANGASTRFIRDSLKIETVIVPTGVKHLHEAASEFDVGIYFEANGHGTVVFSEQFNSAIRRAPSSIMCIRRLALFSRVINETVGDAFADLMAIEMCLRHFGWSMDDWNQKLYSDVPNIQIKVPVDDRSIFKTTNAEQTLLKPDGIQKRIDEDVAKFKSSRAFIRPSGTENIVRIYAEADTVENTLLLGKSLEQVVLSIRSA</sequence>
<evidence type="ECO:0000256" key="7">
    <source>
        <dbReference type="ARBA" id="ARBA00022842"/>
    </source>
</evidence>
<dbReference type="InParanoid" id="E3NGJ8"/>
<feature type="binding site" evidence="13">
    <location>
        <begin position="523"/>
        <end position="527"/>
    </location>
    <ligand>
        <name>substrate</name>
    </ligand>
</feature>
<dbReference type="FunFam" id="3.40.120.10:FF:000013">
    <property type="entry name" value="Phosphoacetylglucosamine mutase"/>
    <property type="match status" value="1"/>
</dbReference>
<evidence type="ECO:0000256" key="5">
    <source>
        <dbReference type="ARBA" id="ARBA00022553"/>
    </source>
</evidence>
<dbReference type="InterPro" id="IPR005843">
    <property type="entry name" value="A-D-PHexomutase_C"/>
</dbReference>
<dbReference type="InterPro" id="IPR016066">
    <property type="entry name" value="A-D-PHexomutase_CS"/>
</dbReference>
<feature type="binding site" evidence="14">
    <location>
        <position position="301"/>
    </location>
    <ligand>
        <name>Mg(2+)</name>
        <dbReference type="ChEBI" id="CHEBI:18420"/>
    </ligand>
</feature>
<dbReference type="AlphaFoldDB" id="E3NGJ8"/>
<comment type="function">
    <text evidence="11">Catalyzes the conversion of GlcNAc-6-P into GlcNAc-1-P during the synthesis of uridine diphosphate/UDP-GlcNAc, a sugar nucleotide critical to multiple glycosylation pathways including protein N- and O-glycosylation.</text>
</comment>
<feature type="binding site" description="via phosphate group" evidence="14">
    <location>
        <position position="74"/>
    </location>
    <ligand>
        <name>Mg(2+)</name>
        <dbReference type="ChEBI" id="CHEBI:18420"/>
    </ligand>
</feature>
<dbReference type="InterPro" id="IPR049023">
    <property type="entry name" value="AMG1_II"/>
</dbReference>
<dbReference type="CTD" id="9799950"/>
<comment type="cofactor">
    <cofactor evidence="11 14">
        <name>Mg(2+)</name>
        <dbReference type="ChEBI" id="CHEBI:18420"/>
    </cofactor>
    <text evidence="11 14">Binds 1 Mg(2+) ion per subunit.</text>
</comment>
<feature type="domain" description="Alpha-D-phosphohexomutase alpha/beta/alpha" evidence="16">
    <location>
        <begin position="135"/>
        <end position="188"/>
    </location>
</feature>
<dbReference type="STRING" id="31234.E3NGJ8"/>
<proteinExistence type="inferred from homology"/>
<dbReference type="EC" id="5.4.2.3" evidence="4 11"/>
<feature type="domain" description="Phosphoacetylglucosamine mutase AMG1" evidence="17">
    <location>
        <begin position="323"/>
        <end position="461"/>
    </location>
</feature>
<dbReference type="HOGENOM" id="CLU_022890_1_0_1"/>
<comment type="pathway">
    <text evidence="2 11">Nucleotide-sugar biosynthesis; UDP-N-acetyl-alpha-D-glucosamine biosynthesis; N-acetyl-alpha-D-glucosamine 1-phosphate from alpha-D-glucosamine 6-phosphate (route I): step 2/2.</text>
</comment>
<evidence type="ECO:0000256" key="1">
    <source>
        <dbReference type="ARBA" id="ARBA00000558"/>
    </source>
</evidence>
<evidence type="ECO:0000256" key="10">
    <source>
        <dbReference type="ARBA" id="ARBA00032065"/>
    </source>
</evidence>
<feature type="domain" description="Phosphoacetylglucosamine mutase AMG1" evidence="18">
    <location>
        <begin position="196"/>
        <end position="303"/>
    </location>
</feature>
<evidence type="ECO:0000256" key="2">
    <source>
        <dbReference type="ARBA" id="ARBA00004865"/>
    </source>
</evidence>
<dbReference type="SUPFAM" id="SSF55957">
    <property type="entry name" value="Phosphoglucomutase, C-terminal domain"/>
    <property type="match status" value="1"/>
</dbReference>
<dbReference type="Pfam" id="PF21404">
    <property type="entry name" value="AMG1_III"/>
    <property type="match status" value="1"/>
</dbReference>
<feature type="active site" description="Phosphoserine intermediate" evidence="12">
    <location>
        <position position="74"/>
    </location>
</feature>
<dbReference type="InterPro" id="IPR016657">
    <property type="entry name" value="PAGM"/>
</dbReference>
<dbReference type="UniPathway" id="UPA00113">
    <property type="reaction ID" value="UER00530"/>
</dbReference>
<evidence type="ECO:0000256" key="9">
    <source>
        <dbReference type="ARBA" id="ARBA00031926"/>
    </source>
</evidence>
<accession>E3NGJ8</accession>
<evidence type="ECO:0000313" key="20">
    <source>
        <dbReference type="Proteomes" id="UP000008281"/>
    </source>
</evidence>
<dbReference type="PANTHER" id="PTHR45955:SF1">
    <property type="entry name" value="PHOSPHOACETYLGLUCOSAMINE MUTASE"/>
    <property type="match status" value="1"/>
</dbReference>
<dbReference type="GO" id="GO:0000287">
    <property type="term" value="F:magnesium ion binding"/>
    <property type="evidence" value="ECO:0007669"/>
    <property type="project" value="InterPro"/>
</dbReference>
<evidence type="ECO:0000256" key="11">
    <source>
        <dbReference type="PIRNR" id="PIRNR016408"/>
    </source>
</evidence>
<comment type="catalytic activity">
    <reaction evidence="1 11">
        <text>N-acetyl-alpha-D-glucosamine 1-phosphate = N-acetyl-D-glucosamine 6-phosphate</text>
        <dbReference type="Rhea" id="RHEA:23804"/>
        <dbReference type="ChEBI" id="CHEBI:57513"/>
        <dbReference type="ChEBI" id="CHEBI:57776"/>
        <dbReference type="EC" id="5.4.2.3"/>
    </reaction>
</comment>
<dbReference type="GeneID" id="9799950"/>
<gene>
    <name evidence="19" type="ORF">CRE_30480</name>
</gene>
<keyword evidence="7 11" id="KW-0460">Magnesium</keyword>
<evidence type="ECO:0000256" key="12">
    <source>
        <dbReference type="PIRSR" id="PIRSR016408-1"/>
    </source>
</evidence>
<evidence type="ECO:0000259" key="15">
    <source>
        <dbReference type="Pfam" id="PF00408"/>
    </source>
</evidence>
<keyword evidence="6 11" id="KW-0479">Metal-binding</keyword>
<protein>
    <recommendedName>
        <fullName evidence="4 11">Phosphoacetylglucosamine mutase</fullName>
        <shortName evidence="11">PAGM</shortName>
        <ecNumber evidence="4 11">5.4.2.3</ecNumber>
    </recommendedName>
    <alternativeName>
        <fullName evidence="10 11">Acetylglucosamine phosphomutase</fullName>
    </alternativeName>
    <alternativeName>
        <fullName evidence="9 11">N-acetylglucosamine-phosphate mutase</fullName>
    </alternativeName>
</protein>
<dbReference type="PROSITE" id="PS00710">
    <property type="entry name" value="PGM_PMM"/>
    <property type="match status" value="1"/>
</dbReference>
<dbReference type="GO" id="GO:0005975">
    <property type="term" value="P:carbohydrate metabolic process"/>
    <property type="evidence" value="ECO:0007669"/>
    <property type="project" value="InterPro"/>
</dbReference>
<dbReference type="FunFam" id="3.30.310.50:FF:000003">
    <property type="entry name" value="Phosphoacetylglucosamine mutase"/>
    <property type="match status" value="1"/>
</dbReference>
<dbReference type="Pfam" id="PF02878">
    <property type="entry name" value="PGM_PMM_I"/>
    <property type="match status" value="2"/>
</dbReference>
<dbReference type="OrthoDB" id="1928at2759"/>
<evidence type="ECO:0000256" key="13">
    <source>
        <dbReference type="PIRSR" id="PIRSR016408-2"/>
    </source>
</evidence>
<feature type="domain" description="Alpha-D-phosphohexomutase C-terminal" evidence="15">
    <location>
        <begin position="498"/>
        <end position="541"/>
    </location>
</feature>
<dbReference type="InterPro" id="IPR036900">
    <property type="entry name" value="A-D-PHexomutase_C_sf"/>
</dbReference>
<dbReference type="InterPro" id="IPR005844">
    <property type="entry name" value="A-D-PHexomutase_a/b/a-I"/>
</dbReference>
<feature type="binding site" evidence="13">
    <location>
        <position position="532"/>
    </location>
    <ligand>
        <name>substrate</name>
    </ligand>
</feature>
<evidence type="ECO:0000256" key="8">
    <source>
        <dbReference type="ARBA" id="ARBA00023235"/>
    </source>
</evidence>
<dbReference type="Proteomes" id="UP000008281">
    <property type="component" value="Unassembled WGS sequence"/>
</dbReference>
<feature type="domain" description="Alpha-D-phosphohexomutase alpha/beta/alpha" evidence="16">
    <location>
        <begin position="56"/>
        <end position="110"/>
    </location>
</feature>
<dbReference type="GO" id="GO:0004610">
    <property type="term" value="F:phosphoacetylglucosamine mutase activity"/>
    <property type="evidence" value="ECO:0007669"/>
    <property type="project" value="UniProtKB-UniRule"/>
</dbReference>
<feature type="binding site" evidence="13">
    <location>
        <begin position="401"/>
        <end position="403"/>
    </location>
    <ligand>
        <name>substrate</name>
    </ligand>
</feature>
<keyword evidence="20" id="KW-1185">Reference proteome</keyword>
<dbReference type="Pfam" id="PF21405">
    <property type="entry name" value="AMG1_II"/>
    <property type="match status" value="1"/>
</dbReference>
<evidence type="ECO:0000256" key="4">
    <source>
        <dbReference type="ARBA" id="ARBA00012731"/>
    </source>
</evidence>
<dbReference type="SUPFAM" id="SSF53738">
    <property type="entry name" value="Phosphoglucomutase, first 3 domains"/>
    <property type="match status" value="3"/>
</dbReference>
<feature type="binding site" evidence="14">
    <location>
        <position position="297"/>
    </location>
    <ligand>
        <name>Mg(2+)</name>
        <dbReference type="ChEBI" id="CHEBI:18420"/>
    </ligand>
</feature>
<dbReference type="RefSeq" id="XP_003092478.2">
    <property type="nucleotide sequence ID" value="XM_003092430.2"/>
</dbReference>
<dbReference type="EMBL" id="DS268655">
    <property type="protein sequence ID" value="EFO97116.1"/>
    <property type="molecule type" value="Genomic_DNA"/>
</dbReference>
<evidence type="ECO:0000259" key="16">
    <source>
        <dbReference type="Pfam" id="PF02878"/>
    </source>
</evidence>
<dbReference type="FunCoup" id="E3NGJ8">
    <property type="interactions" value="2446"/>
</dbReference>
<evidence type="ECO:0000256" key="6">
    <source>
        <dbReference type="ARBA" id="ARBA00022723"/>
    </source>
</evidence>
<dbReference type="Pfam" id="PF00408">
    <property type="entry name" value="PGM_PMM_IV"/>
    <property type="match status" value="1"/>
</dbReference>
<keyword evidence="8 11" id="KW-0413">Isomerase</keyword>
<organism evidence="20">
    <name type="scientific">Caenorhabditis remanei</name>
    <name type="common">Caenorhabditis vulgaris</name>
    <dbReference type="NCBI Taxonomy" id="31234"/>
    <lineage>
        <taxon>Eukaryota</taxon>
        <taxon>Metazoa</taxon>
        <taxon>Ecdysozoa</taxon>
        <taxon>Nematoda</taxon>
        <taxon>Chromadorea</taxon>
        <taxon>Rhabditida</taxon>
        <taxon>Rhabditina</taxon>
        <taxon>Rhabditomorpha</taxon>
        <taxon>Rhabditoidea</taxon>
        <taxon>Rhabditidae</taxon>
        <taxon>Peloderinae</taxon>
        <taxon>Caenorhabditis</taxon>
    </lineage>
</organism>
<feature type="binding site" evidence="14">
    <location>
        <position position="299"/>
    </location>
    <ligand>
        <name>Mg(2+)</name>
        <dbReference type="ChEBI" id="CHEBI:18420"/>
    </ligand>
</feature>
<dbReference type="OMA" id="WEAYATK"/>
<dbReference type="InterPro" id="IPR049022">
    <property type="entry name" value="AMG1_III"/>
</dbReference>
<evidence type="ECO:0000259" key="17">
    <source>
        <dbReference type="Pfam" id="PF21404"/>
    </source>
</evidence>
<comment type="similarity">
    <text evidence="3 11">Belongs to the phosphohexose mutase family.</text>
</comment>
<dbReference type="Gene3D" id="3.40.120.10">
    <property type="entry name" value="Alpha-D-Glucose-1,6-Bisphosphate, subunit A, domain 3"/>
    <property type="match status" value="3"/>
</dbReference>
<dbReference type="KEGG" id="crq:GCK72_016030"/>
<keyword evidence="5" id="KW-0597">Phosphoprotein</keyword>
<evidence type="ECO:0000256" key="3">
    <source>
        <dbReference type="ARBA" id="ARBA00010231"/>
    </source>
</evidence>
<name>E3NGJ8_CAERE</name>
<evidence type="ECO:0000313" key="19">
    <source>
        <dbReference type="EMBL" id="EFO97116.1"/>
    </source>
</evidence>
<dbReference type="eggNOG" id="KOG2537">
    <property type="taxonomic scope" value="Eukaryota"/>
</dbReference>